<evidence type="ECO:0000256" key="6">
    <source>
        <dbReference type="ARBA" id="ARBA00022832"/>
    </source>
</evidence>
<reference evidence="8 9" key="1">
    <citation type="journal article" date="2023" name="Hortic Res">
        <title>Pangenome of water caltrop reveals structural variations and asymmetric subgenome divergence after allopolyploidization.</title>
        <authorList>
            <person name="Zhang X."/>
            <person name="Chen Y."/>
            <person name="Wang L."/>
            <person name="Yuan Y."/>
            <person name="Fang M."/>
            <person name="Shi L."/>
            <person name="Lu R."/>
            <person name="Comes H.P."/>
            <person name="Ma Y."/>
            <person name="Chen Y."/>
            <person name="Huang G."/>
            <person name="Zhou Y."/>
            <person name="Zheng Z."/>
            <person name="Qiu Y."/>
        </authorList>
    </citation>
    <scope>NUCLEOTIDE SEQUENCE [LARGE SCALE GENOMIC DNA]</scope>
    <source>
        <tissue evidence="8">Roots</tissue>
    </source>
</reference>
<dbReference type="EMBL" id="JAXIOK010000005">
    <property type="protein sequence ID" value="KAK4770091.1"/>
    <property type="molecule type" value="Genomic_DNA"/>
</dbReference>
<dbReference type="FunFam" id="3.90.226.10:FF:000049">
    <property type="entry name" value="Enoyl-CoA delta isomerase 3"/>
    <property type="match status" value="1"/>
</dbReference>
<dbReference type="AlphaFoldDB" id="A0AAN7KVJ5"/>
<evidence type="ECO:0000256" key="4">
    <source>
        <dbReference type="ARBA" id="ARBA00005254"/>
    </source>
</evidence>
<evidence type="ECO:0000256" key="7">
    <source>
        <dbReference type="ARBA" id="ARBA00023098"/>
    </source>
</evidence>
<dbReference type="PANTHER" id="PTHR11941">
    <property type="entry name" value="ENOYL-COA HYDRATASE-RELATED"/>
    <property type="match status" value="1"/>
</dbReference>
<evidence type="ECO:0000313" key="9">
    <source>
        <dbReference type="Proteomes" id="UP001345219"/>
    </source>
</evidence>
<keyword evidence="9" id="KW-1185">Reference proteome</keyword>
<keyword evidence="7" id="KW-0443">Lipid metabolism</keyword>
<evidence type="ECO:0000313" key="8">
    <source>
        <dbReference type="EMBL" id="KAK4770091.1"/>
    </source>
</evidence>
<dbReference type="Gene3D" id="3.90.226.10">
    <property type="entry name" value="2-enoyl-CoA Hydratase, Chain A, domain 1"/>
    <property type="match status" value="1"/>
</dbReference>
<protein>
    <recommendedName>
        <fullName evidence="5">Delta(3)-Delta(2)-enoyl-CoA isomerase</fullName>
        <ecNumber evidence="5">5.3.3.8</ecNumber>
    </recommendedName>
</protein>
<comment type="similarity">
    <text evidence="4">Belongs to the enoyl-CoA hydratase/isomerase family.</text>
</comment>
<dbReference type="InterPro" id="IPR029045">
    <property type="entry name" value="ClpP/crotonase-like_dom_sf"/>
</dbReference>
<dbReference type="CDD" id="cd06558">
    <property type="entry name" value="crotonase-like"/>
    <property type="match status" value="1"/>
</dbReference>
<evidence type="ECO:0000256" key="5">
    <source>
        <dbReference type="ARBA" id="ARBA00012064"/>
    </source>
</evidence>
<comment type="pathway">
    <text evidence="3">Lipid metabolism; fatty acid beta-oxidation.</text>
</comment>
<comment type="catalytic activity">
    <reaction evidence="1">
        <text>a (3Z)-enoyl-CoA = a 4-saturated (2E)-enoyl-CoA</text>
        <dbReference type="Rhea" id="RHEA:45900"/>
        <dbReference type="ChEBI" id="CHEBI:85097"/>
        <dbReference type="ChEBI" id="CHEBI:85489"/>
        <dbReference type="EC" id="5.3.3.8"/>
    </reaction>
</comment>
<dbReference type="GO" id="GO:0004165">
    <property type="term" value="F:delta(3)-delta(2)-enoyl-CoA isomerase activity"/>
    <property type="evidence" value="ECO:0007669"/>
    <property type="project" value="UniProtKB-EC"/>
</dbReference>
<dbReference type="InterPro" id="IPR001753">
    <property type="entry name" value="Enoyl-CoA_hydra/iso"/>
</dbReference>
<dbReference type="Proteomes" id="UP001345219">
    <property type="component" value="Chromosome 24"/>
</dbReference>
<evidence type="ECO:0000256" key="3">
    <source>
        <dbReference type="ARBA" id="ARBA00005005"/>
    </source>
</evidence>
<sequence length="242" mass="25773">MCTLEKRGDLFFLTLTGVGPSDEHRLSPAVIESILSALSDAAAQFTPGCALITTSQGKFFSNGFDLGWAQSAGSVREAEDRLHGMVHSFCPVVAAFLSLPMPTIAAVQGHAAAAGMMLALCHDYMLLRSDRGVLYMPEVDIGLTLPDYFSALGRAKIGSVSALQELFLHGAKVGGEEAVKLGVAWSAHKGEEALMEASINLGEKLAKRKRDGEVFAEIRKSLYPELCAVLGLTHKAIATPKL</sequence>
<gene>
    <name evidence="8" type="ORF">SAY87_030623</name>
</gene>
<evidence type="ECO:0000256" key="2">
    <source>
        <dbReference type="ARBA" id="ARBA00000765"/>
    </source>
</evidence>
<name>A0AAN7KVJ5_9MYRT</name>
<dbReference type="PANTHER" id="PTHR11941:SF75">
    <property type="entry name" value="ENOYL-COA HYDRATASE_ISOMERASE FAMILY PROTEIN"/>
    <property type="match status" value="1"/>
</dbReference>
<organism evidence="8 9">
    <name type="scientific">Trapa incisa</name>
    <dbReference type="NCBI Taxonomy" id="236973"/>
    <lineage>
        <taxon>Eukaryota</taxon>
        <taxon>Viridiplantae</taxon>
        <taxon>Streptophyta</taxon>
        <taxon>Embryophyta</taxon>
        <taxon>Tracheophyta</taxon>
        <taxon>Spermatophyta</taxon>
        <taxon>Magnoliopsida</taxon>
        <taxon>eudicotyledons</taxon>
        <taxon>Gunneridae</taxon>
        <taxon>Pentapetalae</taxon>
        <taxon>rosids</taxon>
        <taxon>malvids</taxon>
        <taxon>Myrtales</taxon>
        <taxon>Lythraceae</taxon>
        <taxon>Trapa</taxon>
    </lineage>
</organism>
<evidence type="ECO:0000256" key="1">
    <source>
        <dbReference type="ARBA" id="ARBA00000452"/>
    </source>
</evidence>
<accession>A0AAN7KVJ5</accession>
<dbReference type="GO" id="GO:0005777">
    <property type="term" value="C:peroxisome"/>
    <property type="evidence" value="ECO:0007669"/>
    <property type="project" value="TreeGrafter"/>
</dbReference>
<proteinExistence type="inferred from homology"/>
<keyword evidence="6" id="KW-0276">Fatty acid metabolism</keyword>
<dbReference type="GO" id="GO:0006635">
    <property type="term" value="P:fatty acid beta-oxidation"/>
    <property type="evidence" value="ECO:0007669"/>
    <property type="project" value="TreeGrafter"/>
</dbReference>
<dbReference type="Pfam" id="PF00378">
    <property type="entry name" value="ECH_1"/>
    <property type="match status" value="1"/>
</dbReference>
<dbReference type="EC" id="5.3.3.8" evidence="5"/>
<dbReference type="SUPFAM" id="SSF52096">
    <property type="entry name" value="ClpP/crotonase"/>
    <property type="match status" value="1"/>
</dbReference>
<comment type="catalytic activity">
    <reaction evidence="2">
        <text>a (3E)-enoyl-CoA = a 4-saturated (2E)-enoyl-CoA</text>
        <dbReference type="Rhea" id="RHEA:45228"/>
        <dbReference type="ChEBI" id="CHEBI:58521"/>
        <dbReference type="ChEBI" id="CHEBI:85097"/>
        <dbReference type="EC" id="5.3.3.8"/>
    </reaction>
</comment>
<comment type="caution">
    <text evidence="8">The sequence shown here is derived from an EMBL/GenBank/DDBJ whole genome shotgun (WGS) entry which is preliminary data.</text>
</comment>